<dbReference type="AlphaFoldDB" id="A0AAX6HJP0"/>
<organism evidence="1 2">
    <name type="scientific">Iris pallida</name>
    <name type="common">Sweet iris</name>
    <dbReference type="NCBI Taxonomy" id="29817"/>
    <lineage>
        <taxon>Eukaryota</taxon>
        <taxon>Viridiplantae</taxon>
        <taxon>Streptophyta</taxon>
        <taxon>Embryophyta</taxon>
        <taxon>Tracheophyta</taxon>
        <taxon>Spermatophyta</taxon>
        <taxon>Magnoliopsida</taxon>
        <taxon>Liliopsida</taxon>
        <taxon>Asparagales</taxon>
        <taxon>Iridaceae</taxon>
        <taxon>Iridoideae</taxon>
        <taxon>Irideae</taxon>
        <taxon>Iris</taxon>
    </lineage>
</organism>
<reference evidence="1" key="1">
    <citation type="journal article" date="2023" name="GigaByte">
        <title>Genome assembly of the bearded iris, Iris pallida Lam.</title>
        <authorList>
            <person name="Bruccoleri R.E."/>
            <person name="Oakeley E.J."/>
            <person name="Faust A.M.E."/>
            <person name="Altorfer M."/>
            <person name="Dessus-Babus S."/>
            <person name="Burckhardt D."/>
            <person name="Oertli M."/>
            <person name="Naumann U."/>
            <person name="Petersen F."/>
            <person name="Wong J."/>
        </authorList>
    </citation>
    <scope>NUCLEOTIDE SEQUENCE</scope>
    <source>
        <strain evidence="1">GSM-AAB239-AS_SAM_17_03QT</strain>
    </source>
</reference>
<protein>
    <submittedName>
        <fullName evidence="1">Thioredoxin-like 3-3</fullName>
    </submittedName>
</protein>
<dbReference type="EMBL" id="JANAVB010009198">
    <property type="protein sequence ID" value="KAJ6840857.1"/>
    <property type="molecule type" value="Genomic_DNA"/>
</dbReference>
<keyword evidence="2" id="KW-1185">Reference proteome</keyword>
<evidence type="ECO:0000313" key="1">
    <source>
        <dbReference type="EMBL" id="KAJ6840857.1"/>
    </source>
</evidence>
<proteinExistence type="predicted"/>
<evidence type="ECO:0000313" key="2">
    <source>
        <dbReference type="Proteomes" id="UP001140949"/>
    </source>
</evidence>
<sequence length="79" mass="8672">MALHGPFLKAQSFLLSASSATNLRTFPLCMRTSMSAPILLRTFFTLQPSTSTGTERGLTRCSVQEKRGSMIACGYIHNM</sequence>
<comment type="caution">
    <text evidence="1">The sequence shown here is derived from an EMBL/GenBank/DDBJ whole genome shotgun (WGS) entry which is preliminary data.</text>
</comment>
<reference evidence="1" key="2">
    <citation type="submission" date="2023-04" db="EMBL/GenBank/DDBJ databases">
        <authorList>
            <person name="Bruccoleri R.E."/>
            <person name="Oakeley E.J."/>
            <person name="Faust A.-M."/>
            <person name="Dessus-Babus S."/>
            <person name="Altorfer M."/>
            <person name="Burckhardt D."/>
            <person name="Oertli M."/>
            <person name="Naumann U."/>
            <person name="Petersen F."/>
            <person name="Wong J."/>
        </authorList>
    </citation>
    <scope>NUCLEOTIDE SEQUENCE</scope>
    <source>
        <strain evidence="1">GSM-AAB239-AS_SAM_17_03QT</strain>
        <tissue evidence="1">Leaf</tissue>
    </source>
</reference>
<dbReference type="Proteomes" id="UP001140949">
    <property type="component" value="Unassembled WGS sequence"/>
</dbReference>
<name>A0AAX6HJP0_IRIPA</name>
<gene>
    <name evidence="1" type="ORF">M6B38_119010</name>
</gene>
<accession>A0AAX6HJP0</accession>